<protein>
    <submittedName>
        <fullName evidence="1">Uncharacterized protein</fullName>
    </submittedName>
</protein>
<dbReference type="EMBL" id="JADGMS010000009">
    <property type="protein sequence ID" value="KAF9676282.1"/>
    <property type="molecule type" value="Genomic_DNA"/>
</dbReference>
<name>A0A835MRJ9_9ROSI</name>
<dbReference type="Proteomes" id="UP000657918">
    <property type="component" value="Unassembled WGS sequence"/>
</dbReference>
<evidence type="ECO:0000313" key="1">
    <source>
        <dbReference type="EMBL" id="KAF9676282.1"/>
    </source>
</evidence>
<dbReference type="InterPro" id="IPR003386">
    <property type="entry name" value="LACT/PDAT_acylTrfase"/>
</dbReference>
<evidence type="ECO:0000313" key="2">
    <source>
        <dbReference type="Proteomes" id="UP000657918"/>
    </source>
</evidence>
<dbReference type="PANTHER" id="PTHR11440">
    <property type="entry name" value="LECITHIN-CHOLESTEROL ACYLTRANSFERASE-RELATED"/>
    <property type="match status" value="1"/>
</dbReference>
<dbReference type="OrthoDB" id="190846at2759"/>
<gene>
    <name evidence="1" type="ORF">SADUNF_Sadunf09G0122600</name>
</gene>
<accession>A0A835MRJ9</accession>
<dbReference type="Gene3D" id="3.40.50.1820">
    <property type="entry name" value="alpha/beta hydrolase"/>
    <property type="match status" value="1"/>
</dbReference>
<proteinExistence type="predicted"/>
<dbReference type="AlphaFoldDB" id="A0A835MRJ9"/>
<comment type="caution">
    <text evidence="1">The sequence shown here is derived from an EMBL/GenBank/DDBJ whole genome shotgun (WGS) entry which is preliminary data.</text>
</comment>
<dbReference type="GO" id="GO:0008374">
    <property type="term" value="F:O-acyltransferase activity"/>
    <property type="evidence" value="ECO:0007669"/>
    <property type="project" value="InterPro"/>
</dbReference>
<organism evidence="1 2">
    <name type="scientific">Salix dunnii</name>
    <dbReference type="NCBI Taxonomy" id="1413687"/>
    <lineage>
        <taxon>Eukaryota</taxon>
        <taxon>Viridiplantae</taxon>
        <taxon>Streptophyta</taxon>
        <taxon>Embryophyta</taxon>
        <taxon>Tracheophyta</taxon>
        <taxon>Spermatophyta</taxon>
        <taxon>Magnoliopsida</taxon>
        <taxon>eudicotyledons</taxon>
        <taxon>Gunneridae</taxon>
        <taxon>Pentapetalae</taxon>
        <taxon>rosids</taxon>
        <taxon>fabids</taxon>
        <taxon>Malpighiales</taxon>
        <taxon>Salicaceae</taxon>
        <taxon>Saliceae</taxon>
        <taxon>Salix</taxon>
    </lineage>
</organism>
<dbReference type="Pfam" id="PF02450">
    <property type="entry name" value="LCAT"/>
    <property type="match status" value="1"/>
</dbReference>
<sequence>MNTFLIGYEKIQDQTLSRLKSHIELMYVTNGYKKMVVVPHSMGVIYFLHFPEWVKAPTPRGGGAAIQAASSGMDGFKALEDSQGYDCKFETTMRSCNYRYSLQTAVTLACRGFEYCI</sequence>
<dbReference type="GO" id="GO:0006629">
    <property type="term" value="P:lipid metabolic process"/>
    <property type="evidence" value="ECO:0007669"/>
    <property type="project" value="InterPro"/>
</dbReference>
<reference evidence="1 2" key="1">
    <citation type="submission" date="2020-10" db="EMBL/GenBank/DDBJ databases">
        <title>Plant Genome Project.</title>
        <authorList>
            <person name="Zhang R.-G."/>
        </authorList>
    </citation>
    <scope>NUCLEOTIDE SEQUENCE [LARGE SCALE GENOMIC DNA]</scope>
    <source>
        <strain evidence="1">FAFU-HL-1</strain>
        <tissue evidence="1">Leaf</tissue>
    </source>
</reference>
<keyword evidence="2" id="KW-1185">Reference proteome</keyword>
<dbReference type="InterPro" id="IPR029058">
    <property type="entry name" value="AB_hydrolase_fold"/>
</dbReference>